<organism evidence="10 11">
    <name type="scientific">Georgenia faecalis</name>
    <dbReference type="NCBI Taxonomy" id="2483799"/>
    <lineage>
        <taxon>Bacteria</taxon>
        <taxon>Bacillati</taxon>
        <taxon>Actinomycetota</taxon>
        <taxon>Actinomycetes</taxon>
        <taxon>Micrococcales</taxon>
        <taxon>Bogoriellaceae</taxon>
        <taxon>Georgenia</taxon>
    </lineage>
</organism>
<dbReference type="InterPro" id="IPR027417">
    <property type="entry name" value="P-loop_NTPase"/>
</dbReference>
<evidence type="ECO:0000256" key="6">
    <source>
        <dbReference type="ARBA" id="ARBA00023136"/>
    </source>
</evidence>
<keyword evidence="4 10" id="KW-0067">ATP-binding</keyword>
<evidence type="ECO:0000313" key="11">
    <source>
        <dbReference type="Proteomes" id="UP001595955"/>
    </source>
</evidence>
<dbReference type="PROSITE" id="PS00211">
    <property type="entry name" value="ABC_TRANSPORTER_1"/>
    <property type="match status" value="1"/>
</dbReference>
<dbReference type="Pfam" id="PF00664">
    <property type="entry name" value="ABC_membrane"/>
    <property type="match status" value="1"/>
</dbReference>
<proteinExistence type="predicted"/>
<feature type="transmembrane region" description="Helical" evidence="7">
    <location>
        <begin position="127"/>
        <end position="151"/>
    </location>
</feature>
<dbReference type="SUPFAM" id="SSF90123">
    <property type="entry name" value="ABC transporter transmembrane region"/>
    <property type="match status" value="1"/>
</dbReference>
<sequence length="582" mass="62183">MLLRLLRRHLRHYRRDVVGVVVLQVVATIAALLLPSLNADIIDEGVVAGDTGYIVRTGGVMLAITAVQVATSIAAVYLGARTAMAIGRDLRASVFDRVQRFSLAEMGGFGAPSLITRSTNDVQQVQMVTLLTFTIMVMAPIMMVGGVIMALRQDVALSGLLLVAIPLLAIVLGFAIVRMRPLFRQIQKRVDAINLVLREQLSGVRVIRSFNRQASERERFAGANADLMRTAIAVGRLMALLFPAVQLIINASSVAVIWFGAGRIDAGQMEVGSLVAFLNYLMQILMSVLMAVMMFMLVPRAEVSAERIDAVLAVRPQIAAPDEPVPLPAPPAGRRGLPIELDGASFGYAGADEPVLCEVSLRIEPGRTTAVIGATGSGKTTLVNLIPRLTDVTSGAVRIGGVDVRDLDPAALRSRVCLVPQKAYLFSGTVRSALRLGRPDATDAELWQALEVAQARDFVEALPQGLDAPVEQGGSNFSGGQRQRLAIARALVRQGDVYLFDDAFSALDYATDAALRAALPQATAGAAVLIVAQRVATIRDAHQIVVLDNGRIVGVGTHTELMETCETYSEIVLSQLSAQEAA</sequence>
<evidence type="ECO:0000256" key="7">
    <source>
        <dbReference type="SAM" id="Phobius"/>
    </source>
</evidence>
<evidence type="ECO:0000256" key="5">
    <source>
        <dbReference type="ARBA" id="ARBA00022989"/>
    </source>
</evidence>
<feature type="domain" description="ABC transporter" evidence="8">
    <location>
        <begin position="339"/>
        <end position="574"/>
    </location>
</feature>
<dbReference type="SUPFAM" id="SSF52540">
    <property type="entry name" value="P-loop containing nucleoside triphosphate hydrolases"/>
    <property type="match status" value="1"/>
</dbReference>
<feature type="transmembrane region" description="Helical" evidence="7">
    <location>
        <begin position="237"/>
        <end position="260"/>
    </location>
</feature>
<dbReference type="GO" id="GO:0005524">
    <property type="term" value="F:ATP binding"/>
    <property type="evidence" value="ECO:0007669"/>
    <property type="project" value="UniProtKB-KW"/>
</dbReference>
<accession>A0ABV9DCC5</accession>
<keyword evidence="5 7" id="KW-1133">Transmembrane helix</keyword>
<feature type="transmembrane region" description="Helical" evidence="7">
    <location>
        <begin position="157"/>
        <end position="177"/>
    </location>
</feature>
<dbReference type="PANTHER" id="PTHR43394">
    <property type="entry name" value="ATP-DEPENDENT PERMEASE MDL1, MITOCHONDRIAL"/>
    <property type="match status" value="1"/>
</dbReference>
<dbReference type="EMBL" id="JBHSGF010000012">
    <property type="protein sequence ID" value="MFC4556439.1"/>
    <property type="molecule type" value="Genomic_DNA"/>
</dbReference>
<reference evidence="11" key="1">
    <citation type="journal article" date="2019" name="Int. J. Syst. Evol. Microbiol.">
        <title>The Global Catalogue of Microorganisms (GCM) 10K type strain sequencing project: providing services to taxonomists for standard genome sequencing and annotation.</title>
        <authorList>
            <consortium name="The Broad Institute Genomics Platform"/>
            <consortium name="The Broad Institute Genome Sequencing Center for Infectious Disease"/>
            <person name="Wu L."/>
            <person name="Ma J."/>
        </authorList>
    </citation>
    <scope>NUCLEOTIDE SEQUENCE [LARGE SCALE GENOMIC DNA]</scope>
    <source>
        <strain evidence="11">JCM 3369</strain>
    </source>
</reference>
<comment type="subcellular location">
    <subcellularLocation>
        <location evidence="1">Cell membrane</location>
        <topology evidence="1">Multi-pass membrane protein</topology>
    </subcellularLocation>
</comment>
<evidence type="ECO:0000259" key="8">
    <source>
        <dbReference type="PROSITE" id="PS50893"/>
    </source>
</evidence>
<dbReference type="PROSITE" id="PS50893">
    <property type="entry name" value="ABC_TRANSPORTER_2"/>
    <property type="match status" value="1"/>
</dbReference>
<dbReference type="InterPro" id="IPR036640">
    <property type="entry name" value="ABC1_TM_sf"/>
</dbReference>
<name>A0ABV9DCC5_9MICO</name>
<gene>
    <name evidence="10" type="ORF">ACFO3F_14390</name>
</gene>
<dbReference type="Gene3D" id="1.20.1560.10">
    <property type="entry name" value="ABC transporter type 1, transmembrane domain"/>
    <property type="match status" value="1"/>
</dbReference>
<protein>
    <submittedName>
        <fullName evidence="10">ABC transporter ATP-binding protein</fullName>
    </submittedName>
</protein>
<feature type="transmembrane region" description="Helical" evidence="7">
    <location>
        <begin position="280"/>
        <end position="298"/>
    </location>
</feature>
<dbReference type="InterPro" id="IPR011527">
    <property type="entry name" value="ABC1_TM_dom"/>
</dbReference>
<dbReference type="InterPro" id="IPR039421">
    <property type="entry name" value="Type_1_exporter"/>
</dbReference>
<dbReference type="PROSITE" id="PS50929">
    <property type="entry name" value="ABC_TM1F"/>
    <property type="match status" value="1"/>
</dbReference>
<keyword evidence="6 7" id="KW-0472">Membrane</keyword>
<dbReference type="CDD" id="cd18548">
    <property type="entry name" value="ABC_6TM_Tm287_like"/>
    <property type="match status" value="1"/>
</dbReference>
<dbReference type="InterPro" id="IPR017871">
    <property type="entry name" value="ABC_transporter-like_CS"/>
</dbReference>
<keyword evidence="11" id="KW-1185">Reference proteome</keyword>
<dbReference type="InterPro" id="IPR003439">
    <property type="entry name" value="ABC_transporter-like_ATP-bd"/>
</dbReference>
<dbReference type="SMART" id="SM00382">
    <property type="entry name" value="AAA"/>
    <property type="match status" value="1"/>
</dbReference>
<dbReference type="PANTHER" id="PTHR43394:SF1">
    <property type="entry name" value="ATP-BINDING CASSETTE SUB-FAMILY B MEMBER 10, MITOCHONDRIAL"/>
    <property type="match status" value="1"/>
</dbReference>
<feature type="transmembrane region" description="Helical" evidence="7">
    <location>
        <begin position="20"/>
        <end position="39"/>
    </location>
</feature>
<keyword evidence="2 7" id="KW-0812">Transmembrane</keyword>
<evidence type="ECO:0000256" key="3">
    <source>
        <dbReference type="ARBA" id="ARBA00022741"/>
    </source>
</evidence>
<evidence type="ECO:0000259" key="9">
    <source>
        <dbReference type="PROSITE" id="PS50929"/>
    </source>
</evidence>
<comment type="caution">
    <text evidence="10">The sequence shown here is derived from an EMBL/GenBank/DDBJ whole genome shotgun (WGS) entry which is preliminary data.</text>
</comment>
<feature type="transmembrane region" description="Helical" evidence="7">
    <location>
        <begin position="59"/>
        <end position="80"/>
    </location>
</feature>
<dbReference type="RefSeq" id="WP_122824399.1">
    <property type="nucleotide sequence ID" value="NZ_CP033325.1"/>
</dbReference>
<keyword evidence="3" id="KW-0547">Nucleotide-binding</keyword>
<dbReference type="Proteomes" id="UP001595955">
    <property type="component" value="Unassembled WGS sequence"/>
</dbReference>
<evidence type="ECO:0000256" key="1">
    <source>
        <dbReference type="ARBA" id="ARBA00004651"/>
    </source>
</evidence>
<evidence type="ECO:0000256" key="4">
    <source>
        <dbReference type="ARBA" id="ARBA00022840"/>
    </source>
</evidence>
<dbReference type="Pfam" id="PF00005">
    <property type="entry name" value="ABC_tran"/>
    <property type="match status" value="1"/>
</dbReference>
<dbReference type="InterPro" id="IPR003593">
    <property type="entry name" value="AAA+_ATPase"/>
</dbReference>
<dbReference type="Gene3D" id="3.40.50.300">
    <property type="entry name" value="P-loop containing nucleotide triphosphate hydrolases"/>
    <property type="match status" value="1"/>
</dbReference>
<evidence type="ECO:0000256" key="2">
    <source>
        <dbReference type="ARBA" id="ARBA00022692"/>
    </source>
</evidence>
<evidence type="ECO:0000313" key="10">
    <source>
        <dbReference type="EMBL" id="MFC4556439.1"/>
    </source>
</evidence>
<feature type="domain" description="ABC transmembrane type-1" evidence="9">
    <location>
        <begin position="18"/>
        <end position="300"/>
    </location>
</feature>